<dbReference type="InterPro" id="IPR004563">
    <property type="entry name" value="Apolipo_AcylTrfase"/>
</dbReference>
<proteinExistence type="inferred from homology"/>
<comment type="function">
    <text evidence="9">Catalyzes the phospholipid dependent N-acylation of the N-terminal cysteine of apolipoprotein, the last step in lipoprotein maturation.</text>
</comment>
<dbReference type="InterPro" id="IPR003010">
    <property type="entry name" value="C-N_Hydrolase"/>
</dbReference>
<dbReference type="UniPathway" id="UPA00666"/>
<dbReference type="Proteomes" id="UP000029221">
    <property type="component" value="Unassembled WGS sequence"/>
</dbReference>
<name>A0A090Q5D6_9FLAO</name>
<comment type="similarity">
    <text evidence="2 9">Belongs to the CN hydrolase family. Apolipoprotein N-acyltransferase subfamily.</text>
</comment>
<dbReference type="Pfam" id="PF20154">
    <property type="entry name" value="LNT_N"/>
    <property type="match status" value="1"/>
</dbReference>
<evidence type="ECO:0000256" key="8">
    <source>
        <dbReference type="ARBA" id="ARBA00023315"/>
    </source>
</evidence>
<keyword evidence="7 9" id="KW-0472">Membrane</keyword>
<comment type="caution">
    <text evidence="11">The sequence shown here is derived from an EMBL/GenBank/DDBJ whole genome shotgun (WGS) entry which is preliminary data.</text>
</comment>
<dbReference type="STRING" id="319236.BST91_07100"/>
<dbReference type="eggNOG" id="COG0815">
    <property type="taxonomic scope" value="Bacteria"/>
</dbReference>
<dbReference type="EC" id="2.3.1.269" evidence="9"/>
<dbReference type="EMBL" id="BBML01000010">
    <property type="protein sequence ID" value="GAK98309.1"/>
    <property type="molecule type" value="Genomic_DNA"/>
</dbReference>
<keyword evidence="12" id="KW-1185">Reference proteome</keyword>
<keyword evidence="8 9" id="KW-0012">Acyltransferase</keyword>
<evidence type="ECO:0000256" key="7">
    <source>
        <dbReference type="ARBA" id="ARBA00023136"/>
    </source>
</evidence>
<keyword evidence="3 9" id="KW-1003">Cell membrane</keyword>
<reference evidence="11" key="1">
    <citation type="journal article" date="2014" name="Genome Announc.">
        <title>Draft Genome Sequences of Marine Flavobacterium Nonlabens Strains NR17, NR24, NR27, NR32, NR33, and Ara13.</title>
        <authorList>
            <person name="Nakanishi M."/>
            <person name="Meirelles P."/>
            <person name="Suzuki R."/>
            <person name="Takatani N."/>
            <person name="Mino S."/>
            <person name="Suda W."/>
            <person name="Oshima K."/>
            <person name="Hattori M."/>
            <person name="Ohkuma M."/>
            <person name="Hosokawa M."/>
            <person name="Miyashita K."/>
            <person name="Thompson F.L."/>
            <person name="Niwa A."/>
            <person name="Sawabe T."/>
            <person name="Sawabe T."/>
        </authorList>
    </citation>
    <scope>NUCLEOTIDE SEQUENCE [LARGE SCALE GENOMIC DNA]</scope>
    <source>
        <strain evidence="11">JCM 19294</strain>
    </source>
</reference>
<dbReference type="PROSITE" id="PS50263">
    <property type="entry name" value="CN_HYDROLASE"/>
    <property type="match status" value="1"/>
</dbReference>
<dbReference type="PANTHER" id="PTHR38686">
    <property type="entry name" value="APOLIPOPROTEIN N-ACYLTRANSFERASE"/>
    <property type="match status" value="1"/>
</dbReference>
<protein>
    <recommendedName>
        <fullName evidence="9">Apolipoprotein N-acyltransferase</fullName>
        <shortName evidence="9">ALP N-acyltransferase</shortName>
        <ecNumber evidence="9">2.3.1.269</ecNumber>
    </recommendedName>
</protein>
<dbReference type="HAMAP" id="MF_01148">
    <property type="entry name" value="Lnt"/>
    <property type="match status" value="1"/>
</dbReference>
<dbReference type="NCBIfam" id="TIGR00546">
    <property type="entry name" value="lnt"/>
    <property type="match status" value="1"/>
</dbReference>
<evidence type="ECO:0000256" key="4">
    <source>
        <dbReference type="ARBA" id="ARBA00022679"/>
    </source>
</evidence>
<feature type="transmembrane region" description="Helical" evidence="9">
    <location>
        <begin position="20"/>
        <end position="44"/>
    </location>
</feature>
<feature type="transmembrane region" description="Helical" evidence="9">
    <location>
        <begin position="56"/>
        <end position="77"/>
    </location>
</feature>
<evidence type="ECO:0000256" key="5">
    <source>
        <dbReference type="ARBA" id="ARBA00022692"/>
    </source>
</evidence>
<comment type="pathway">
    <text evidence="9">Protein modification; lipoprotein biosynthesis (N-acyl transfer).</text>
</comment>
<dbReference type="GO" id="GO:0042158">
    <property type="term" value="P:lipoprotein biosynthetic process"/>
    <property type="evidence" value="ECO:0007669"/>
    <property type="project" value="UniProtKB-UniRule"/>
</dbReference>
<dbReference type="CDD" id="cd07571">
    <property type="entry name" value="ALP_N-acyl_transferase"/>
    <property type="match status" value="1"/>
</dbReference>
<keyword evidence="6 9" id="KW-1133">Transmembrane helix</keyword>
<evidence type="ECO:0000313" key="12">
    <source>
        <dbReference type="Proteomes" id="UP000029221"/>
    </source>
</evidence>
<organism evidence="11 12">
    <name type="scientific">Nonlabens tegetincola</name>
    <dbReference type="NCBI Taxonomy" id="323273"/>
    <lineage>
        <taxon>Bacteria</taxon>
        <taxon>Pseudomonadati</taxon>
        <taxon>Bacteroidota</taxon>
        <taxon>Flavobacteriia</taxon>
        <taxon>Flavobacteriales</taxon>
        <taxon>Flavobacteriaceae</taxon>
        <taxon>Nonlabens</taxon>
    </lineage>
</organism>
<accession>A0A090Q5D6</accession>
<evidence type="ECO:0000313" key="11">
    <source>
        <dbReference type="EMBL" id="GAK98309.1"/>
    </source>
</evidence>
<dbReference type="Gene3D" id="3.60.110.10">
    <property type="entry name" value="Carbon-nitrogen hydrolase"/>
    <property type="match status" value="1"/>
</dbReference>
<feature type="transmembrane region" description="Helical" evidence="9">
    <location>
        <begin position="151"/>
        <end position="174"/>
    </location>
</feature>
<keyword evidence="4 9" id="KW-0808">Transferase</keyword>
<dbReference type="SUPFAM" id="SSF56317">
    <property type="entry name" value="Carbon-nitrogen hydrolase"/>
    <property type="match status" value="1"/>
</dbReference>
<feature type="transmembrane region" description="Helical" evidence="9">
    <location>
        <begin position="83"/>
        <end position="104"/>
    </location>
</feature>
<dbReference type="Pfam" id="PF00795">
    <property type="entry name" value="CN_hydrolase"/>
    <property type="match status" value="1"/>
</dbReference>
<dbReference type="GO" id="GO:0016410">
    <property type="term" value="F:N-acyltransferase activity"/>
    <property type="evidence" value="ECO:0007669"/>
    <property type="project" value="UniProtKB-UniRule"/>
</dbReference>
<evidence type="ECO:0000256" key="2">
    <source>
        <dbReference type="ARBA" id="ARBA00010065"/>
    </source>
</evidence>
<feature type="transmembrane region" description="Helical" evidence="9">
    <location>
        <begin position="514"/>
        <end position="532"/>
    </location>
</feature>
<comment type="subcellular location">
    <subcellularLocation>
        <location evidence="1 9">Cell membrane</location>
        <topology evidence="1 9">Multi-pass membrane protein</topology>
    </subcellularLocation>
</comment>
<dbReference type="InterPro" id="IPR045378">
    <property type="entry name" value="LNT_N"/>
</dbReference>
<evidence type="ECO:0000256" key="1">
    <source>
        <dbReference type="ARBA" id="ARBA00004651"/>
    </source>
</evidence>
<evidence type="ECO:0000256" key="3">
    <source>
        <dbReference type="ARBA" id="ARBA00022475"/>
    </source>
</evidence>
<evidence type="ECO:0000259" key="10">
    <source>
        <dbReference type="PROSITE" id="PS50263"/>
    </source>
</evidence>
<dbReference type="RefSeq" id="WP_042280415.1">
    <property type="nucleotide sequence ID" value="NZ_BBML01000010.1"/>
</dbReference>
<dbReference type="InterPro" id="IPR036526">
    <property type="entry name" value="C-N_Hydrolase_sf"/>
</dbReference>
<dbReference type="GO" id="GO:0005886">
    <property type="term" value="C:plasma membrane"/>
    <property type="evidence" value="ECO:0007669"/>
    <property type="project" value="UniProtKB-SubCell"/>
</dbReference>
<gene>
    <name evidence="9" type="primary">lnt</name>
    <name evidence="11" type="ORF">JCM19294_943</name>
</gene>
<feature type="transmembrane region" description="Helical" evidence="9">
    <location>
        <begin position="195"/>
        <end position="215"/>
    </location>
</feature>
<dbReference type="PANTHER" id="PTHR38686:SF1">
    <property type="entry name" value="APOLIPOPROTEIN N-ACYLTRANSFERASE"/>
    <property type="match status" value="1"/>
</dbReference>
<feature type="transmembrane region" description="Helical" evidence="9">
    <location>
        <begin position="111"/>
        <end position="131"/>
    </location>
</feature>
<comment type="catalytic activity">
    <reaction evidence="9">
        <text>N-terminal S-1,2-diacyl-sn-glyceryl-L-cysteinyl-[lipoprotein] + a glycerophospholipid = N-acyl-S-1,2-diacyl-sn-glyceryl-L-cysteinyl-[lipoprotein] + a 2-acyl-sn-glycero-3-phospholipid + H(+)</text>
        <dbReference type="Rhea" id="RHEA:48228"/>
        <dbReference type="Rhea" id="RHEA-COMP:14681"/>
        <dbReference type="Rhea" id="RHEA-COMP:14684"/>
        <dbReference type="ChEBI" id="CHEBI:15378"/>
        <dbReference type="ChEBI" id="CHEBI:136912"/>
        <dbReference type="ChEBI" id="CHEBI:140656"/>
        <dbReference type="ChEBI" id="CHEBI:140657"/>
        <dbReference type="ChEBI" id="CHEBI:140660"/>
        <dbReference type="EC" id="2.3.1.269"/>
    </reaction>
</comment>
<evidence type="ECO:0000256" key="6">
    <source>
        <dbReference type="ARBA" id="ARBA00022989"/>
    </source>
</evidence>
<dbReference type="AlphaFoldDB" id="A0A090Q5D6"/>
<keyword evidence="11" id="KW-0449">Lipoprotein</keyword>
<evidence type="ECO:0000256" key="9">
    <source>
        <dbReference type="HAMAP-Rule" id="MF_01148"/>
    </source>
</evidence>
<sequence>MKNFLNPILSVLSGLLLAFAWPTNGFVGLLFIAFIPLFIAHYRLNKTAVKAVKWKVFLHAYLTFFIWNIITTGWLYYSSAFGMWFAVLVNSLLMALVFLVYHLVSKKVSSFTSSSFFIAIWLSFEYLHLHWDFSWPWLQLGNGFSESVSWIQWYEFTGVFGGSLWVLVVNTLLYNAWLQYSSRKENSVSTKGITIRYGIPALLIIALPISLSHFLSINSITNDVEGTEVVILQPNIDPYSEKYDISNSQMAENLMTLAVDSITANTKLIIAPETTLASGMRLTGINGNPALNRIKRFLFDYPNTYYLGGVSLGDSFKNKDKATSQTNYIKNGDFYYNDYNSAVFMNSTNPVELYHKSKLVVGVENFPYKNVLQPILGDVMLDLGGTVATKTTQEDREVFITRDSLKVAPIICYESVYGEYVTGYVNNGAQFLSIITNDGWWQNTQGHKQHLSLARLRAIETRKWIARSANTGISAVINDYGKIITVLGYEKKGALKGTIYPNNKITFYVKHGDFIARVSVFLMLGIFLFSFTRRGVMKRK</sequence>
<keyword evidence="5 9" id="KW-0812">Transmembrane</keyword>
<feature type="domain" description="CN hydrolase" evidence="10">
    <location>
        <begin position="232"/>
        <end position="501"/>
    </location>
</feature>